<comment type="caution">
    <text evidence="1">The sequence shown here is derived from an EMBL/GenBank/DDBJ whole genome shotgun (WGS) entry which is preliminary data.</text>
</comment>
<proteinExistence type="predicted"/>
<evidence type="ECO:0000313" key="2">
    <source>
        <dbReference type="Proteomes" id="UP001469553"/>
    </source>
</evidence>
<sequence length="97" mass="10811">MQKDPRPGIEPRTFLLQGNSATNCATVQPYLYFVYIFLLLVHADCFNVTTSHSNINSDTALCTDGWKADLQALTISGSVETSVERIRAFLVFFFSVS</sequence>
<dbReference type="EMBL" id="JAHRIP010014920">
    <property type="protein sequence ID" value="MEQ2285833.1"/>
    <property type="molecule type" value="Genomic_DNA"/>
</dbReference>
<organism evidence="1 2">
    <name type="scientific">Ameca splendens</name>
    <dbReference type="NCBI Taxonomy" id="208324"/>
    <lineage>
        <taxon>Eukaryota</taxon>
        <taxon>Metazoa</taxon>
        <taxon>Chordata</taxon>
        <taxon>Craniata</taxon>
        <taxon>Vertebrata</taxon>
        <taxon>Euteleostomi</taxon>
        <taxon>Actinopterygii</taxon>
        <taxon>Neopterygii</taxon>
        <taxon>Teleostei</taxon>
        <taxon>Neoteleostei</taxon>
        <taxon>Acanthomorphata</taxon>
        <taxon>Ovalentaria</taxon>
        <taxon>Atherinomorphae</taxon>
        <taxon>Cyprinodontiformes</taxon>
        <taxon>Goodeidae</taxon>
        <taxon>Ameca</taxon>
    </lineage>
</organism>
<name>A0ABV0XWD3_9TELE</name>
<dbReference type="Proteomes" id="UP001469553">
    <property type="component" value="Unassembled WGS sequence"/>
</dbReference>
<gene>
    <name evidence="1" type="ORF">AMECASPLE_035947</name>
</gene>
<evidence type="ECO:0000313" key="1">
    <source>
        <dbReference type="EMBL" id="MEQ2285833.1"/>
    </source>
</evidence>
<protein>
    <submittedName>
        <fullName evidence="1">Uncharacterized protein</fullName>
    </submittedName>
</protein>
<reference evidence="1 2" key="1">
    <citation type="submission" date="2021-06" db="EMBL/GenBank/DDBJ databases">
        <authorList>
            <person name="Palmer J.M."/>
        </authorList>
    </citation>
    <scope>NUCLEOTIDE SEQUENCE [LARGE SCALE GENOMIC DNA]</scope>
    <source>
        <strain evidence="1 2">AS_MEX2019</strain>
        <tissue evidence="1">Muscle</tissue>
    </source>
</reference>
<keyword evidence="2" id="KW-1185">Reference proteome</keyword>
<accession>A0ABV0XWD3</accession>